<dbReference type="SUPFAM" id="SSF57302">
    <property type="entry name" value="Snake toxin-like"/>
    <property type="match status" value="1"/>
</dbReference>
<keyword evidence="2" id="KW-1185">Reference proteome</keyword>
<dbReference type="STRING" id="1561998.A0A1I7UU94"/>
<keyword evidence="1" id="KW-1133">Transmembrane helix</keyword>
<dbReference type="Proteomes" id="UP000095282">
    <property type="component" value="Unplaced"/>
</dbReference>
<evidence type="ECO:0000313" key="2">
    <source>
        <dbReference type="Proteomes" id="UP000095282"/>
    </source>
</evidence>
<sequence length="114" mass="12827">MRNVQRKFLKGLLLQVLIPYSALILPAAFGLILLLLTGKWDQSTVFSLICETCDGNTCFDRDRWVQESCPPSTQFCYRLSSKGRAFRRGCADYPCATLPGVEPGIECRTCSQDR</sequence>
<accession>A0A1I7UU94</accession>
<reference evidence="3" key="1">
    <citation type="submission" date="2016-11" db="UniProtKB">
        <authorList>
            <consortium name="WormBaseParasite"/>
        </authorList>
    </citation>
    <scope>IDENTIFICATION</scope>
</reference>
<name>A0A1I7UU94_9PELO</name>
<protein>
    <submittedName>
        <fullName evidence="3">Uncharacterized protein</fullName>
    </submittedName>
</protein>
<keyword evidence="1" id="KW-0472">Membrane</keyword>
<evidence type="ECO:0000313" key="3">
    <source>
        <dbReference type="WBParaSite" id="Csp11.Scaffold630.g19406.t1"/>
    </source>
</evidence>
<dbReference type="eggNOG" id="ENOG502T3DB">
    <property type="taxonomic scope" value="Eukaryota"/>
</dbReference>
<keyword evidence="1" id="KW-0812">Transmembrane</keyword>
<organism evidence="2 3">
    <name type="scientific">Caenorhabditis tropicalis</name>
    <dbReference type="NCBI Taxonomy" id="1561998"/>
    <lineage>
        <taxon>Eukaryota</taxon>
        <taxon>Metazoa</taxon>
        <taxon>Ecdysozoa</taxon>
        <taxon>Nematoda</taxon>
        <taxon>Chromadorea</taxon>
        <taxon>Rhabditida</taxon>
        <taxon>Rhabditina</taxon>
        <taxon>Rhabditomorpha</taxon>
        <taxon>Rhabditoidea</taxon>
        <taxon>Rhabditidae</taxon>
        <taxon>Peloderinae</taxon>
        <taxon>Caenorhabditis</taxon>
    </lineage>
</organism>
<dbReference type="AlphaFoldDB" id="A0A1I7UU94"/>
<feature type="transmembrane region" description="Helical" evidence="1">
    <location>
        <begin position="12"/>
        <end position="36"/>
    </location>
</feature>
<proteinExistence type="predicted"/>
<dbReference type="WBParaSite" id="Csp11.Scaffold630.g19406.t1">
    <property type="protein sequence ID" value="Csp11.Scaffold630.g19406.t1"/>
    <property type="gene ID" value="Csp11.Scaffold630.g19406"/>
</dbReference>
<dbReference type="InterPro" id="IPR045860">
    <property type="entry name" value="Snake_toxin-like_sf"/>
</dbReference>
<evidence type="ECO:0000256" key="1">
    <source>
        <dbReference type="SAM" id="Phobius"/>
    </source>
</evidence>